<feature type="compositionally biased region" description="Basic and acidic residues" evidence="4">
    <location>
        <begin position="1228"/>
        <end position="1238"/>
    </location>
</feature>
<comment type="subcellular location">
    <subcellularLocation>
        <location evidence="1">Nucleus</location>
    </subcellularLocation>
</comment>
<feature type="region of interest" description="Disordered" evidence="4">
    <location>
        <begin position="462"/>
        <end position="493"/>
    </location>
</feature>
<dbReference type="GO" id="GO:0005730">
    <property type="term" value="C:nucleolus"/>
    <property type="evidence" value="ECO:0007669"/>
    <property type="project" value="InterPro"/>
</dbReference>
<dbReference type="Proteomes" id="UP000007264">
    <property type="component" value="Unassembled WGS sequence"/>
</dbReference>
<gene>
    <name evidence="5" type="ORF">COCSUDRAFT_63569</name>
</gene>
<dbReference type="InterPro" id="IPR007015">
    <property type="entry name" value="DNA_pol_V/MYBBP1A"/>
</dbReference>
<name>I0YXU3_COCSC</name>
<dbReference type="eggNOG" id="KOG1926">
    <property type="taxonomic scope" value="Eukaryota"/>
</dbReference>
<evidence type="ECO:0000256" key="1">
    <source>
        <dbReference type="ARBA" id="ARBA00004123"/>
    </source>
</evidence>
<dbReference type="GO" id="GO:0006355">
    <property type="term" value="P:regulation of DNA-templated transcription"/>
    <property type="evidence" value="ECO:0007669"/>
    <property type="project" value="InterPro"/>
</dbReference>
<feature type="region of interest" description="Disordered" evidence="4">
    <location>
        <begin position="595"/>
        <end position="626"/>
    </location>
</feature>
<feature type="compositionally biased region" description="Low complexity" evidence="4">
    <location>
        <begin position="847"/>
        <end position="859"/>
    </location>
</feature>
<dbReference type="PANTHER" id="PTHR13213">
    <property type="entry name" value="MYB-BINDING PROTEIN 1A FAMILY MEMBER"/>
    <property type="match status" value="1"/>
</dbReference>
<feature type="region of interest" description="Disordered" evidence="4">
    <location>
        <begin position="39"/>
        <end position="60"/>
    </location>
</feature>
<feature type="compositionally biased region" description="Acidic residues" evidence="4">
    <location>
        <begin position="808"/>
        <end position="846"/>
    </location>
</feature>
<feature type="compositionally biased region" description="Acidic residues" evidence="4">
    <location>
        <begin position="473"/>
        <end position="490"/>
    </location>
</feature>
<dbReference type="GeneID" id="17041200"/>
<accession>I0YXU3</accession>
<dbReference type="AlphaFoldDB" id="I0YXU3"/>
<keyword evidence="6" id="KW-1185">Reference proteome</keyword>
<evidence type="ECO:0000313" key="5">
    <source>
        <dbReference type="EMBL" id="EIE23212.1"/>
    </source>
</evidence>
<keyword evidence="3" id="KW-0539">Nucleus</keyword>
<reference evidence="5 6" key="1">
    <citation type="journal article" date="2012" name="Genome Biol.">
        <title>The genome of the polar eukaryotic microalga coccomyxa subellipsoidea reveals traits of cold adaptation.</title>
        <authorList>
            <person name="Blanc G."/>
            <person name="Agarkova I."/>
            <person name="Grimwood J."/>
            <person name="Kuo A."/>
            <person name="Brueggeman A."/>
            <person name="Dunigan D."/>
            <person name="Gurnon J."/>
            <person name="Ladunga I."/>
            <person name="Lindquist E."/>
            <person name="Lucas S."/>
            <person name="Pangilinan J."/>
            <person name="Proschold T."/>
            <person name="Salamov A."/>
            <person name="Schmutz J."/>
            <person name="Weeks D."/>
            <person name="Yamada T."/>
            <person name="Claverie J.M."/>
            <person name="Grigoriev I."/>
            <person name="Van Etten J."/>
            <person name="Lomsadze A."/>
            <person name="Borodovsky M."/>
        </authorList>
    </citation>
    <scope>NUCLEOTIDE SEQUENCE [LARGE SCALE GENOMIC DNA]</scope>
    <source>
        <strain evidence="5 6">C-169</strain>
    </source>
</reference>
<dbReference type="GO" id="GO:0003677">
    <property type="term" value="F:DNA binding"/>
    <property type="evidence" value="ECO:0007669"/>
    <property type="project" value="InterPro"/>
</dbReference>
<feature type="region of interest" description="Disordered" evidence="4">
    <location>
        <begin position="1"/>
        <end position="23"/>
    </location>
</feature>
<evidence type="ECO:0000256" key="2">
    <source>
        <dbReference type="ARBA" id="ARBA00006809"/>
    </source>
</evidence>
<feature type="compositionally biased region" description="Basic and acidic residues" evidence="4">
    <location>
        <begin position="600"/>
        <end position="626"/>
    </location>
</feature>
<dbReference type="PANTHER" id="PTHR13213:SF2">
    <property type="entry name" value="MYB-BINDING PROTEIN 1A"/>
    <property type="match status" value="1"/>
</dbReference>
<feature type="compositionally biased region" description="Acidic residues" evidence="4">
    <location>
        <begin position="867"/>
        <end position="885"/>
    </location>
</feature>
<dbReference type="InterPro" id="IPR016024">
    <property type="entry name" value="ARM-type_fold"/>
</dbReference>
<feature type="region of interest" description="Disordered" evidence="4">
    <location>
        <begin position="1194"/>
        <end position="1251"/>
    </location>
</feature>
<dbReference type="EMBL" id="AGSI01000008">
    <property type="protein sequence ID" value="EIE23212.1"/>
    <property type="molecule type" value="Genomic_DNA"/>
</dbReference>
<evidence type="ECO:0000313" key="6">
    <source>
        <dbReference type="Proteomes" id="UP000007264"/>
    </source>
</evidence>
<comment type="similarity">
    <text evidence="2">Belongs to the MYBBP1A family.</text>
</comment>
<dbReference type="Pfam" id="PF04931">
    <property type="entry name" value="DNA_pol_phi"/>
    <property type="match status" value="1"/>
</dbReference>
<dbReference type="RefSeq" id="XP_005647756.1">
    <property type="nucleotide sequence ID" value="XM_005647699.1"/>
</dbReference>
<proteinExistence type="inferred from homology"/>
<dbReference type="KEGG" id="csl:COCSUDRAFT_63569"/>
<comment type="caution">
    <text evidence="5">The sequence shown here is derived from an EMBL/GenBank/DDBJ whole genome shotgun (WGS) entry which is preliminary data.</text>
</comment>
<dbReference type="OrthoDB" id="513497at2759"/>
<organism evidence="5 6">
    <name type="scientific">Coccomyxa subellipsoidea (strain C-169)</name>
    <name type="common">Green microalga</name>
    <dbReference type="NCBI Taxonomy" id="574566"/>
    <lineage>
        <taxon>Eukaryota</taxon>
        <taxon>Viridiplantae</taxon>
        <taxon>Chlorophyta</taxon>
        <taxon>core chlorophytes</taxon>
        <taxon>Trebouxiophyceae</taxon>
        <taxon>Trebouxiophyceae incertae sedis</taxon>
        <taxon>Coccomyxaceae</taxon>
        <taxon>Coccomyxa</taxon>
        <taxon>Coccomyxa subellipsoidea</taxon>
    </lineage>
</organism>
<dbReference type="SUPFAM" id="SSF48371">
    <property type="entry name" value="ARM repeat"/>
    <property type="match status" value="1"/>
</dbReference>
<evidence type="ECO:0008006" key="7">
    <source>
        <dbReference type="Google" id="ProtNLM"/>
    </source>
</evidence>
<protein>
    <recommendedName>
        <fullName evidence="7">DNA polymerase V</fullName>
    </recommendedName>
</protein>
<feature type="compositionally biased region" description="Low complexity" evidence="4">
    <location>
        <begin position="9"/>
        <end position="19"/>
    </location>
</feature>
<evidence type="ECO:0000256" key="4">
    <source>
        <dbReference type="SAM" id="MobiDB-lite"/>
    </source>
</evidence>
<feature type="region of interest" description="Disordered" evidence="4">
    <location>
        <begin position="807"/>
        <end position="885"/>
    </location>
</feature>
<dbReference type="STRING" id="574566.I0YXU3"/>
<evidence type="ECO:0000256" key="3">
    <source>
        <dbReference type="ARBA" id="ARBA00023242"/>
    </source>
</evidence>
<sequence>MSKDDENPAAADKANALGAGQEPVREDAACQLAFAMEESQKGYSPSENAPAAEQTPGKEGIRGLKKAEQALKRCSPLTVYALRRLARGLGSSHDAARQGFALALAAALARVPEIESLPALDLLDAALEVSKSMKGADAREGLLGRIFGYAAFSQAGRAADAAVADRLVTSLVAVMGRKAFLREAGANALLACAEALPEPVLARLLESNEALRGLLLLWARMPAAVRGECSILPQQSPPPPRTFFTAAPAAAPAPVAASAAFFTGRHLQALSEALVTSSLSHPRIHSLWFSLFALLLPGFTPTKVEGGPKERGVPSAAEVGALWGWVEGHLFTNSHERKYLAFQLFGLILPSLRAEHVPLVFTPRFLRTLVNSFGHSDAHLHAAAKRLLEQVAKHAESAADRDVRVAIAVALQRQRGGGFDRLTKTKFAAKLLQGLDEEGVCAYVAHLQEAFLAPANAKSGAAAVQNGTHADSSSEDDSEDEDEAEEEASPEDAGRRHVPYLQNFLYWQFLRLWAVEQLSGVMSMSKEAASARTGTLHFLALHAFFTVDAASVKKSDGEVLKKAAQCDPPVSAAVRQLCAARVVSGTDAACKAAATAQRPAEGKQASEKEAAAEKEGAEEAGQKRRGVEDAALRDVTQFLAQMQDTKGVSLAAELPEELLAAVTTLRALAARADKAGRKADAAPEAAAQQRAFAALARWLQLYLLGDPEGLDADLAEELTGIHADAFAKPGKTGKKKGADEEESAPWMDRLMDVLLSLLSVPAATLPSAPLRDAVESLFRSCAAHLTSAGMDDLLRVVAFSNSAADGIFEGDESEEEEEEEAESGEEGSEDESEDDEDESSEEEDVGTVDGAAVGTAAEASGRPAADAMDEDEASTSGSDMDDDAMEESGMDAKIAAVLRGTADAKATVQKTKEAVIQLRFRVIALLEAYARKAPEAGLLAQALPVLLRSLHHALRAGPAQQALAERLRGLVNNKLCKAKASGTVDAEDAAAVLRKLLSLASRGEDKALSQTASTAYLYVLRHSPAAEAHKAVKDALADYLTKKKTRLSSNTAKALLRAAPSPDYIHALIGHHQSARNVFLKSEALQLLLITLNPPKEQQAAAAAAVSEELPALTKLLISVVEGPADKKQRAAEALGCACGVLEAVRRLLPDQDVLAGRSADLQMAVAAKESAVGAKGGKVGKQLRRLADLLQKGGKEQPQMQKQAAKGGPQVTAKASPAKRKAAADAGIEKPEKADPAKKKKKAKAVKESA</sequence>